<dbReference type="EMBL" id="BAIV01000046">
    <property type="protein sequence ID" value="GAE86432.1"/>
    <property type="molecule type" value="Genomic_DNA"/>
</dbReference>
<evidence type="ECO:0000259" key="1">
    <source>
        <dbReference type="Pfam" id="PF10593"/>
    </source>
</evidence>
<reference evidence="2 3" key="1">
    <citation type="journal article" date="2014" name="Genome Announc.">
        <title>Draft Genome Sequence of Bacteroides reticulotermitis Strain JCM 10512T, Isolated from the Gut of a Termite.</title>
        <authorList>
            <person name="Yuki M."/>
            <person name="Oshima K."/>
            <person name="Suda W."/>
            <person name="Sakamoto M."/>
            <person name="Iida T."/>
            <person name="Hattori M."/>
            <person name="Ohkuma M."/>
        </authorList>
    </citation>
    <scope>NUCLEOTIDE SEQUENCE [LARGE SCALE GENOMIC DNA]</scope>
    <source>
        <strain evidence="2 3">JCM 10512</strain>
    </source>
</reference>
<name>W4V039_9BACE</name>
<dbReference type="AlphaFoldDB" id="W4V039"/>
<comment type="caution">
    <text evidence="2">The sequence shown here is derived from an EMBL/GenBank/DDBJ whole genome shotgun (WGS) entry which is preliminary data.</text>
</comment>
<sequence>MERFKRKLDQEEVDNLITETTEILSHCTNPHLDEAQSATNLVVGYVQSGKTMSFTTLSAMANDNGFRVIVYFAGTKTNLLTQTTKRLRKDLINNGANNQFYKLHENPSLEEVQRIRNELQISTKPTILITVLKHYKYINALADIFNSQQVKNVLKNNAVLIIDDEADQASLNGYAYKNSKKESLSEEWEEDEYTTTYRSILHLRNSIPNHSYIQYTATPQGPLLISILDLLSPKHHTVLTPGKQYTGGKTFFIDKPGLVLTIPDEQVYNSKKNPLTQCPKTLVDALQIHLMNVALVVCIFKKENYLSMMIHADKDQDASRTFYIWVKSLIDMWTEMINADENDLAKIELVESFRQIYPEVIREYDKSTDIIPSFEEILTQLPDVIFDTNIELIISSNKRQGDNKEVDWEGSPSHILVGAEMLNRGFTVENLAVTYMPRYSIGKSTADTIQQRCRFFGYKWNYLKSCRVYLPTDTCIEYAEYVEHEEEMRKWLKENTNLEAVEQLLIISPRLNATRKNILSINTVQTKLNGWRKMNAFQMIDENIRFVEQFITQTIFENDKDYGTTDRNHRFAKLPIQQVIEFLSNFKFSNMPDTARKQATMRYLKYLASKENSPLEHAYIIQMAYAGEARERAFDEQTMKLTTNLHSGAQFQVKRSILVMQKFVLKIRFVFNYIKLNLNVILSVGAGRSLIH</sequence>
<dbReference type="InterPro" id="IPR018310">
    <property type="entry name" value="Put_endonuclease_Z1-dom"/>
</dbReference>
<accession>W4V039</accession>
<evidence type="ECO:0000313" key="2">
    <source>
        <dbReference type="EMBL" id="GAE86432.1"/>
    </source>
</evidence>
<organism evidence="2 3">
    <name type="scientific">Bacteroides reticulotermitis JCM 10512</name>
    <dbReference type="NCBI Taxonomy" id="1445607"/>
    <lineage>
        <taxon>Bacteria</taxon>
        <taxon>Pseudomonadati</taxon>
        <taxon>Bacteroidota</taxon>
        <taxon>Bacteroidia</taxon>
        <taxon>Bacteroidales</taxon>
        <taxon>Bacteroidaceae</taxon>
        <taxon>Bacteroides</taxon>
    </lineage>
</organism>
<feature type="domain" description="Putative endonuclease Z1" evidence="1">
    <location>
        <begin position="282"/>
        <end position="497"/>
    </location>
</feature>
<dbReference type="Pfam" id="PF10593">
    <property type="entry name" value="Z1"/>
    <property type="match status" value="1"/>
</dbReference>
<keyword evidence="3" id="KW-1185">Reference proteome</keyword>
<proteinExistence type="predicted"/>
<protein>
    <recommendedName>
        <fullName evidence="1">Putative endonuclease Z1 domain-containing protein</fullName>
    </recommendedName>
</protein>
<gene>
    <name evidence="2" type="ORF">JCM10512_4943</name>
</gene>
<dbReference type="STRING" id="1445607.JCM10512_4943"/>
<dbReference type="Proteomes" id="UP000019131">
    <property type="component" value="Unassembled WGS sequence"/>
</dbReference>
<evidence type="ECO:0000313" key="3">
    <source>
        <dbReference type="Proteomes" id="UP000019131"/>
    </source>
</evidence>